<feature type="compositionally biased region" description="Basic and acidic residues" evidence="1">
    <location>
        <begin position="116"/>
        <end position="125"/>
    </location>
</feature>
<reference evidence="3 4" key="1">
    <citation type="submission" date="2017-12" db="EMBL/GenBank/DDBJ databases">
        <authorList>
            <consortium name="DOE Joint Genome Institute"/>
            <person name="Haridas S."/>
            <person name="Kjaerbolling I."/>
            <person name="Vesth T.C."/>
            <person name="Frisvad J.C."/>
            <person name="Nybo J.L."/>
            <person name="Theobald S."/>
            <person name="Kuo A."/>
            <person name="Bowyer P."/>
            <person name="Matsuda Y."/>
            <person name="Mondo S."/>
            <person name="Lyhne E.K."/>
            <person name="Kogle M.E."/>
            <person name="Clum A."/>
            <person name="Lipzen A."/>
            <person name="Salamov A."/>
            <person name="Ngan C.Y."/>
            <person name="Daum C."/>
            <person name="Chiniquy J."/>
            <person name="Barry K."/>
            <person name="LaButti K."/>
            <person name="Simmons B.A."/>
            <person name="Magnuson J.K."/>
            <person name="Mortensen U.H."/>
            <person name="Larsen T.O."/>
            <person name="Grigoriev I.V."/>
            <person name="Baker S.E."/>
            <person name="Andersen M.R."/>
            <person name="Nordberg H.P."/>
            <person name="Cantor M.N."/>
            <person name="Hua S.X."/>
        </authorList>
    </citation>
    <scope>NUCLEOTIDE SEQUENCE [LARGE SCALE GENOMIC DNA]</scope>
    <source>
        <strain evidence="3 4">CBS 102.13</strain>
    </source>
</reference>
<dbReference type="PROSITE" id="PS51257">
    <property type="entry name" value="PROKAR_LIPOPROTEIN"/>
    <property type="match status" value="1"/>
</dbReference>
<dbReference type="AlphaFoldDB" id="A0A2I2FL32"/>
<evidence type="ECO:0000313" key="3">
    <source>
        <dbReference type="EMBL" id="PLB41348.1"/>
    </source>
</evidence>
<gene>
    <name evidence="3" type="ORF">BDW47DRAFT_99976</name>
</gene>
<dbReference type="EMBL" id="KZ559121">
    <property type="protein sequence ID" value="PLB41348.1"/>
    <property type="molecule type" value="Genomic_DNA"/>
</dbReference>
<proteinExistence type="predicted"/>
<evidence type="ECO:0000313" key="4">
    <source>
        <dbReference type="Proteomes" id="UP000234585"/>
    </source>
</evidence>
<keyword evidence="2" id="KW-0732">Signal</keyword>
<dbReference type="RefSeq" id="XP_024675360.1">
    <property type="nucleotide sequence ID" value="XM_024820975.1"/>
</dbReference>
<evidence type="ECO:0000256" key="2">
    <source>
        <dbReference type="SAM" id="SignalP"/>
    </source>
</evidence>
<dbReference type="GeneID" id="36528135"/>
<dbReference type="Proteomes" id="UP000234585">
    <property type="component" value="Unassembled WGS sequence"/>
</dbReference>
<keyword evidence="4" id="KW-1185">Reference proteome</keyword>
<name>A0A2I2FL32_ASPCN</name>
<protein>
    <submittedName>
        <fullName evidence="3">Uncharacterized protein</fullName>
    </submittedName>
</protein>
<sequence length="142" mass="15531">MHISKVLLALAVNASLGSACTFGFSGSRNFNTGDLSGGLSCRIKILRSDENKESKEDKVDLHENIDCGKGCKTVKYYGEEYEFCHNGVGGDVGSMADGATVQRKGGGNKVNIIPDGEDKKDRRQDPFSSTLSHYYWRSNIRC</sequence>
<evidence type="ECO:0000256" key="1">
    <source>
        <dbReference type="SAM" id="MobiDB-lite"/>
    </source>
</evidence>
<accession>A0A2I2FL32</accession>
<feature type="region of interest" description="Disordered" evidence="1">
    <location>
        <begin position="103"/>
        <end position="126"/>
    </location>
</feature>
<feature type="signal peptide" evidence="2">
    <location>
        <begin position="1"/>
        <end position="19"/>
    </location>
</feature>
<organism evidence="3 4">
    <name type="scientific">Aspergillus candidus</name>
    <dbReference type="NCBI Taxonomy" id="41067"/>
    <lineage>
        <taxon>Eukaryota</taxon>
        <taxon>Fungi</taxon>
        <taxon>Dikarya</taxon>
        <taxon>Ascomycota</taxon>
        <taxon>Pezizomycotina</taxon>
        <taxon>Eurotiomycetes</taxon>
        <taxon>Eurotiomycetidae</taxon>
        <taxon>Eurotiales</taxon>
        <taxon>Aspergillaceae</taxon>
        <taxon>Aspergillus</taxon>
        <taxon>Aspergillus subgen. Circumdati</taxon>
    </lineage>
</organism>
<feature type="chain" id="PRO_5014161560" evidence="2">
    <location>
        <begin position="20"/>
        <end position="142"/>
    </location>
</feature>
<dbReference type="OrthoDB" id="4494422at2759"/>